<protein>
    <submittedName>
        <fullName evidence="7">YihY/virulence factor BrkB family protein</fullName>
    </submittedName>
</protein>
<dbReference type="EMBL" id="JACRTG010000030">
    <property type="protein sequence ID" value="MBC8589167.1"/>
    <property type="molecule type" value="Genomic_DNA"/>
</dbReference>
<feature type="transmembrane region" description="Helical" evidence="6">
    <location>
        <begin position="136"/>
        <end position="158"/>
    </location>
</feature>
<reference evidence="7" key="1">
    <citation type="submission" date="2020-08" db="EMBL/GenBank/DDBJ databases">
        <title>Genome public.</title>
        <authorList>
            <person name="Liu C."/>
            <person name="Sun Q."/>
        </authorList>
    </citation>
    <scope>NUCLEOTIDE SEQUENCE</scope>
    <source>
        <strain evidence="7">BX21</strain>
    </source>
</reference>
<dbReference type="AlphaFoldDB" id="A0A926IG34"/>
<feature type="transmembrane region" description="Helical" evidence="6">
    <location>
        <begin position="185"/>
        <end position="202"/>
    </location>
</feature>
<dbReference type="GO" id="GO:0005886">
    <property type="term" value="C:plasma membrane"/>
    <property type="evidence" value="ECO:0007669"/>
    <property type="project" value="UniProtKB-SubCell"/>
</dbReference>
<dbReference type="Pfam" id="PF03631">
    <property type="entry name" value="Virul_fac_BrkB"/>
    <property type="match status" value="1"/>
</dbReference>
<evidence type="ECO:0000256" key="4">
    <source>
        <dbReference type="ARBA" id="ARBA00022989"/>
    </source>
</evidence>
<comment type="caution">
    <text evidence="7">The sequence shown here is derived from an EMBL/GenBank/DDBJ whole genome shotgun (WGS) entry which is preliminary data.</text>
</comment>
<sequence>MKAFLNNLMKHKPFIFLDQLIYRMEEDGVFAVGAQLTFFLVLSMFPFLILLLNIISYTPLVRQDVLTNAIYYLPLDVQIIINDFVNDIVAGSSQSLLSVSAIAGIWAASSGVKPVIKAINNAYDYEETRSYFKIKLLSILFTIGLLFMIVLVFFTLVIGELIGKKIFATIGQTDLFLKVWDNSRIIISLAFMIFIFALLYKYSPCVKARKQIKFITTLPGGVFATLGWFLTSVIFSYYVNNFGNYTVTYGSIGGVIILLIWLYISSIIIVIGGEINATLEYFKLNNYKINPLKSAVSKYID</sequence>
<dbReference type="PANTHER" id="PTHR30213:SF0">
    <property type="entry name" value="UPF0761 MEMBRANE PROTEIN YIHY"/>
    <property type="match status" value="1"/>
</dbReference>
<dbReference type="Proteomes" id="UP000601171">
    <property type="component" value="Unassembled WGS sequence"/>
</dbReference>
<keyword evidence="5 6" id="KW-0472">Membrane</keyword>
<name>A0A926IG34_9FIRM</name>
<dbReference type="RefSeq" id="WP_262430627.1">
    <property type="nucleotide sequence ID" value="NZ_JACRTG010000030.1"/>
</dbReference>
<feature type="transmembrane region" description="Helical" evidence="6">
    <location>
        <begin position="29"/>
        <end position="52"/>
    </location>
</feature>
<evidence type="ECO:0000313" key="7">
    <source>
        <dbReference type="EMBL" id="MBC8589167.1"/>
    </source>
</evidence>
<keyword evidence="2" id="KW-1003">Cell membrane</keyword>
<dbReference type="InterPro" id="IPR017039">
    <property type="entry name" value="Virul_fac_BrkB"/>
</dbReference>
<comment type="subcellular location">
    <subcellularLocation>
        <location evidence="1">Cell membrane</location>
        <topology evidence="1">Multi-pass membrane protein</topology>
    </subcellularLocation>
</comment>
<dbReference type="NCBIfam" id="TIGR00765">
    <property type="entry name" value="yihY_not_rbn"/>
    <property type="match status" value="1"/>
</dbReference>
<keyword evidence="4 6" id="KW-1133">Transmembrane helix</keyword>
<evidence type="ECO:0000313" key="8">
    <source>
        <dbReference type="Proteomes" id="UP000601171"/>
    </source>
</evidence>
<evidence type="ECO:0000256" key="1">
    <source>
        <dbReference type="ARBA" id="ARBA00004651"/>
    </source>
</evidence>
<evidence type="ECO:0000256" key="3">
    <source>
        <dbReference type="ARBA" id="ARBA00022692"/>
    </source>
</evidence>
<organism evidence="7 8">
    <name type="scientific">Paratissierella segnis</name>
    <dbReference type="NCBI Taxonomy" id="2763679"/>
    <lineage>
        <taxon>Bacteria</taxon>
        <taxon>Bacillati</taxon>
        <taxon>Bacillota</taxon>
        <taxon>Tissierellia</taxon>
        <taxon>Tissierellales</taxon>
        <taxon>Tissierellaceae</taxon>
        <taxon>Paratissierella</taxon>
    </lineage>
</organism>
<gene>
    <name evidence="7" type="ORF">H8707_13175</name>
</gene>
<accession>A0A926IG34</accession>
<keyword evidence="3 6" id="KW-0812">Transmembrane</keyword>
<evidence type="ECO:0000256" key="5">
    <source>
        <dbReference type="ARBA" id="ARBA00023136"/>
    </source>
</evidence>
<dbReference type="PIRSF" id="PIRSF035875">
    <property type="entry name" value="RNase_BN"/>
    <property type="match status" value="1"/>
</dbReference>
<proteinExistence type="predicted"/>
<evidence type="ECO:0000256" key="6">
    <source>
        <dbReference type="SAM" id="Phobius"/>
    </source>
</evidence>
<feature type="transmembrane region" description="Helical" evidence="6">
    <location>
        <begin position="251"/>
        <end position="273"/>
    </location>
</feature>
<keyword evidence="8" id="KW-1185">Reference proteome</keyword>
<evidence type="ECO:0000256" key="2">
    <source>
        <dbReference type="ARBA" id="ARBA00022475"/>
    </source>
</evidence>
<feature type="transmembrane region" description="Helical" evidence="6">
    <location>
        <begin position="214"/>
        <end position="239"/>
    </location>
</feature>
<dbReference type="PANTHER" id="PTHR30213">
    <property type="entry name" value="INNER MEMBRANE PROTEIN YHJD"/>
    <property type="match status" value="1"/>
</dbReference>